<dbReference type="InterPro" id="IPR008254">
    <property type="entry name" value="Flavodoxin/NO_synth"/>
</dbReference>
<keyword evidence="6 15" id="KW-0349">Heme</keyword>
<gene>
    <name evidence="19" type="ORF">PhCBS80983_g00472</name>
</gene>
<dbReference type="SUPFAM" id="SSF48264">
    <property type="entry name" value="Cytochrome P450"/>
    <property type="match status" value="1"/>
</dbReference>
<dbReference type="GO" id="GO:0020037">
    <property type="term" value="F:heme binding"/>
    <property type="evidence" value="ECO:0007669"/>
    <property type="project" value="InterPro"/>
</dbReference>
<dbReference type="PANTHER" id="PTHR19384">
    <property type="entry name" value="NITRIC OXIDE SYNTHASE-RELATED"/>
    <property type="match status" value="1"/>
</dbReference>
<feature type="region of interest" description="Disordered" evidence="16">
    <location>
        <begin position="250"/>
        <end position="281"/>
    </location>
</feature>
<dbReference type="PROSITE" id="PS51384">
    <property type="entry name" value="FAD_FR"/>
    <property type="match status" value="1"/>
</dbReference>
<proteinExistence type="inferred from homology"/>
<name>A0A507EE03_9FUNG</name>
<dbReference type="InterPro" id="IPR017938">
    <property type="entry name" value="Riboflavin_synthase-like_b-brl"/>
</dbReference>
<evidence type="ECO:0000256" key="5">
    <source>
        <dbReference type="ARBA" id="ARBA00022448"/>
    </source>
</evidence>
<evidence type="ECO:0000256" key="6">
    <source>
        <dbReference type="ARBA" id="ARBA00022617"/>
    </source>
</evidence>
<evidence type="ECO:0000256" key="8">
    <source>
        <dbReference type="ARBA" id="ARBA00022643"/>
    </source>
</evidence>
<dbReference type="InterPro" id="IPR017972">
    <property type="entry name" value="Cyt_P450_CS"/>
</dbReference>
<keyword evidence="9 15" id="KW-0479">Metal-binding</keyword>
<dbReference type="InterPro" id="IPR002401">
    <property type="entry name" value="Cyt_P450_E_grp-I"/>
</dbReference>
<dbReference type="Proteomes" id="UP000318582">
    <property type="component" value="Unassembled WGS sequence"/>
</dbReference>
<evidence type="ECO:0000256" key="15">
    <source>
        <dbReference type="PIRSR" id="PIRSR602401-1"/>
    </source>
</evidence>
<evidence type="ECO:0000259" key="17">
    <source>
        <dbReference type="PROSITE" id="PS50902"/>
    </source>
</evidence>
<dbReference type="Pfam" id="PF00667">
    <property type="entry name" value="FAD_binding_1"/>
    <property type="match status" value="1"/>
</dbReference>
<dbReference type="SUPFAM" id="SSF52343">
    <property type="entry name" value="Ferredoxin reductase-like, C-terminal NADP-linked domain"/>
    <property type="match status" value="1"/>
</dbReference>
<dbReference type="CDD" id="cd06206">
    <property type="entry name" value="bifunctional_CYPOR"/>
    <property type="match status" value="1"/>
</dbReference>
<keyword evidence="5" id="KW-0813">Transport</keyword>
<dbReference type="PROSITE" id="PS00086">
    <property type="entry name" value="CYTOCHROME_P450"/>
    <property type="match status" value="1"/>
</dbReference>
<feature type="compositionally biased region" description="Low complexity" evidence="16">
    <location>
        <begin position="742"/>
        <end position="772"/>
    </location>
</feature>
<dbReference type="InterPro" id="IPR017927">
    <property type="entry name" value="FAD-bd_FR_type"/>
</dbReference>
<evidence type="ECO:0000256" key="13">
    <source>
        <dbReference type="ARBA" id="ARBA00023004"/>
    </source>
</evidence>
<evidence type="ECO:0000313" key="19">
    <source>
        <dbReference type="EMBL" id="TPX62419.1"/>
    </source>
</evidence>
<dbReference type="Gene3D" id="3.40.50.360">
    <property type="match status" value="1"/>
</dbReference>
<protein>
    <recommendedName>
        <fullName evidence="21">Cytochrome P450</fullName>
    </recommendedName>
</protein>
<evidence type="ECO:0000256" key="3">
    <source>
        <dbReference type="ARBA" id="ARBA00001974"/>
    </source>
</evidence>
<comment type="similarity">
    <text evidence="4">In the N-terminal section; belongs to the cytochrome P450 family.</text>
</comment>
<dbReference type="GO" id="GO:0016705">
    <property type="term" value="F:oxidoreductase activity, acting on paired donors, with incorporation or reduction of molecular oxygen"/>
    <property type="evidence" value="ECO:0007669"/>
    <property type="project" value="InterPro"/>
</dbReference>
<keyword evidence="13 15" id="KW-0408">Iron</keyword>
<evidence type="ECO:0000256" key="2">
    <source>
        <dbReference type="ARBA" id="ARBA00001971"/>
    </source>
</evidence>
<evidence type="ECO:0008006" key="21">
    <source>
        <dbReference type="Google" id="ProtNLM"/>
    </source>
</evidence>
<organism evidence="19 20">
    <name type="scientific">Powellomyces hirtus</name>
    <dbReference type="NCBI Taxonomy" id="109895"/>
    <lineage>
        <taxon>Eukaryota</taxon>
        <taxon>Fungi</taxon>
        <taxon>Fungi incertae sedis</taxon>
        <taxon>Chytridiomycota</taxon>
        <taxon>Chytridiomycota incertae sedis</taxon>
        <taxon>Chytridiomycetes</taxon>
        <taxon>Spizellomycetales</taxon>
        <taxon>Powellomycetaceae</taxon>
        <taxon>Powellomyces</taxon>
    </lineage>
</organism>
<evidence type="ECO:0000256" key="12">
    <source>
        <dbReference type="ARBA" id="ARBA00023002"/>
    </source>
</evidence>
<keyword evidence="11" id="KW-0521">NADP</keyword>
<dbReference type="GO" id="GO:0003958">
    <property type="term" value="F:NADPH-hemoprotein reductase activity"/>
    <property type="evidence" value="ECO:0007669"/>
    <property type="project" value="TreeGrafter"/>
</dbReference>
<dbReference type="Gene3D" id="1.10.630.10">
    <property type="entry name" value="Cytochrome P450"/>
    <property type="match status" value="1"/>
</dbReference>
<dbReference type="InterPro" id="IPR001128">
    <property type="entry name" value="Cyt_P450"/>
</dbReference>
<feature type="compositionally biased region" description="Polar residues" evidence="16">
    <location>
        <begin position="260"/>
        <end position="277"/>
    </location>
</feature>
<dbReference type="Gene3D" id="1.20.990.10">
    <property type="entry name" value="NADPH-cytochrome p450 Reductase, Chain A, domain 3"/>
    <property type="match status" value="1"/>
</dbReference>
<dbReference type="PRINTS" id="PR00385">
    <property type="entry name" value="P450"/>
</dbReference>
<feature type="domain" description="FAD-binding FR-type" evidence="18">
    <location>
        <begin position="998"/>
        <end position="1236"/>
    </location>
</feature>
<dbReference type="GO" id="GO:0005829">
    <property type="term" value="C:cytosol"/>
    <property type="evidence" value="ECO:0007669"/>
    <property type="project" value="TreeGrafter"/>
</dbReference>
<dbReference type="PRINTS" id="PR00463">
    <property type="entry name" value="EP450I"/>
</dbReference>
<evidence type="ECO:0000256" key="14">
    <source>
        <dbReference type="ARBA" id="ARBA00023033"/>
    </source>
</evidence>
<evidence type="ECO:0000256" key="7">
    <source>
        <dbReference type="ARBA" id="ARBA00022630"/>
    </source>
</evidence>
<dbReference type="PROSITE" id="PS50902">
    <property type="entry name" value="FLAVODOXIN_LIKE"/>
    <property type="match status" value="1"/>
</dbReference>
<evidence type="ECO:0000256" key="1">
    <source>
        <dbReference type="ARBA" id="ARBA00001917"/>
    </source>
</evidence>
<dbReference type="EMBL" id="QEAQ01000003">
    <property type="protein sequence ID" value="TPX62419.1"/>
    <property type="molecule type" value="Genomic_DNA"/>
</dbReference>
<dbReference type="InterPro" id="IPR003097">
    <property type="entry name" value="CysJ-like_FAD-binding"/>
</dbReference>
<dbReference type="FunFam" id="1.10.630.10:FF:000040">
    <property type="entry name" value="Bifunctional cytochrome P450/NADPH--P450 reductase"/>
    <property type="match status" value="1"/>
</dbReference>
<keyword evidence="8" id="KW-0288">FMN</keyword>
<dbReference type="SUPFAM" id="SSF52218">
    <property type="entry name" value="Flavoproteins"/>
    <property type="match status" value="1"/>
</dbReference>
<dbReference type="Gene3D" id="2.40.30.10">
    <property type="entry name" value="Translation factors"/>
    <property type="match status" value="1"/>
</dbReference>
<evidence type="ECO:0000256" key="9">
    <source>
        <dbReference type="ARBA" id="ARBA00022723"/>
    </source>
</evidence>
<dbReference type="Pfam" id="PF00175">
    <property type="entry name" value="NAD_binding_1"/>
    <property type="match status" value="1"/>
</dbReference>
<evidence type="ECO:0000256" key="4">
    <source>
        <dbReference type="ARBA" id="ARBA00010018"/>
    </source>
</evidence>
<comment type="cofactor">
    <cofactor evidence="3">
        <name>FAD</name>
        <dbReference type="ChEBI" id="CHEBI:57692"/>
    </cofactor>
</comment>
<comment type="cofactor">
    <cofactor evidence="2 15">
        <name>heme</name>
        <dbReference type="ChEBI" id="CHEBI:30413"/>
    </cofactor>
</comment>
<dbReference type="Pfam" id="PF00258">
    <property type="entry name" value="Flavodoxin_1"/>
    <property type="match status" value="1"/>
</dbReference>
<keyword evidence="12" id="KW-0560">Oxidoreductase</keyword>
<dbReference type="GO" id="GO:0004497">
    <property type="term" value="F:monooxygenase activity"/>
    <property type="evidence" value="ECO:0007669"/>
    <property type="project" value="UniProtKB-KW"/>
</dbReference>
<dbReference type="STRING" id="109895.A0A507EE03"/>
<feature type="domain" description="Flavodoxin-like" evidence="17">
    <location>
        <begin position="815"/>
        <end position="955"/>
    </location>
</feature>
<dbReference type="InterPro" id="IPR036396">
    <property type="entry name" value="Cyt_P450_sf"/>
</dbReference>
<evidence type="ECO:0000256" key="16">
    <source>
        <dbReference type="SAM" id="MobiDB-lite"/>
    </source>
</evidence>
<sequence length="1405" mass="155836">MTPLPSVEADVTSAHHCTVLFEGLAGFTLPDNDALIDFNSGSRDVATSHPLRLFTGYLNGVHTLLAELPKANFFAINHEAIMKLVPPIAGHEPPFAVLVFPTTKLRFWNEGEWGEVSMRINSAITQMFAWVHRNSHLTASPAKQNVVDDATCIAGTTVAPIPVSAVEFAKRTHADWMRFLDAVHASDEDLRVFRLAKAFVPLARSPPISASADLVAQQVMVQGQMATLLSPPQGAEPYMAQDVEAVVQQPPQSPGMLTPATDSGATGVTPDQTTFSAKESMPIPQPPESFLIGNLFEIDGGSPLASFERLINSYGPIFRLNLAGTRVLVITSHELVTELCNERIFEKKVGVALTELRTLVGNGLFTADNSDPEWKLAHRILMPAFGPAKIQQMFPDMLDIASQLVNKWERFGTDYIIDVPNDFTRVTLDTIALCSFSHRFNSFYAREMNPFVDAMVDTLLEAGRRPKRLTIQQTFMFAANKKYFDDIKFIHEMCDKIVQQRKENPVDRADLLNAMLMKDKETGRGLSDDNIRAQMVTFLIAGHETTSGMLSFTLYYLLKDPTKFQKAQEEVDRVTGGGPLTLQHLKQLPYVDACMKESLRLSPTAPAFQVGTLNGPHTFKTGHTIQPTESAYVILPKLHRDPKVWGDDAEEFRPERMLDGGFERLPQNAWKPFGNGMRGCIGRAFAWQESLLVLVLIIQRFNFEMVDPAYELRIKQTLTIKPADFFVKAKPRKVNSSPLSTPFASPARSAYPSPSRAGRSTPPSASSVAPTPGNYPTPGGRQLLTPKNSDPDNTSSRTNVPDLDFAAEEPANRPIAIFFGTNAGSCESFADQIAANASIRGFQPSISTLDSATEHIPINCPVIFISPSYEGQPPDNGKRFVTWLESLSEESALKDVSYAVLGAGHRDWVETFQRVPTQIDSKLEKCGAKRLVPRGAVDAAGDFFGDFETWEDTLWPALGDYYGMEPDTWDGAFDESLASQSLQIEITTEKRAAISGLKDYGAGLLKENRLLTPEKLKNGGAQRRHLEIELPQGMTYRAGDYLALLPVNPADVVKRVMRRFELTDDSCVHIRSLAKTFLPTDRPIHAASVLAGYVELSEPTSRRTIEILLQAASHASSADTLTKDLERYNDPEVYEAEILGRRVSLLDLLERHPQLPLPFNQFLSLLPPMRMRQYSISSSPLWNPHVVTITFDVLNKPALSGQSNKIGVASNYLAHLTPGSRIGCVVKPCSANFHLPADPKTPIVMVAAGSGISPMRGFLQERARMMECGREVGKAIFYYGCRDPEEFGYRGELEKWEALGAVSVRHVYSRHPNSTADTTAPDSTPSQQQFKYVDERMWEDRDEIARLYLKEDARIYVCGSADKLAKSAADVCVRIYMDTQNVSRQEALEWFEKQKGVRYATDVFG</sequence>
<keyword evidence="14" id="KW-0503">Monooxygenase</keyword>
<dbReference type="InterPro" id="IPR023173">
    <property type="entry name" value="NADPH_Cyt_P450_Rdtase_alpha"/>
</dbReference>
<comment type="cofactor">
    <cofactor evidence="1">
        <name>FMN</name>
        <dbReference type="ChEBI" id="CHEBI:58210"/>
    </cofactor>
</comment>
<dbReference type="InterPro" id="IPR039261">
    <property type="entry name" value="FNR_nucleotide-bd"/>
</dbReference>
<evidence type="ECO:0000256" key="11">
    <source>
        <dbReference type="ARBA" id="ARBA00022857"/>
    </source>
</evidence>
<evidence type="ECO:0000259" key="18">
    <source>
        <dbReference type="PROSITE" id="PS51384"/>
    </source>
</evidence>
<evidence type="ECO:0000256" key="10">
    <source>
        <dbReference type="ARBA" id="ARBA00022827"/>
    </source>
</evidence>
<dbReference type="PANTHER" id="PTHR19384:SF127">
    <property type="entry name" value="BIFUNCTIONAL CYTOCHROME P450_NADPH--P450 REDUCTASE"/>
    <property type="match status" value="1"/>
</dbReference>
<feature type="binding site" description="axial binding residue" evidence="15">
    <location>
        <position position="680"/>
    </location>
    <ligand>
        <name>heme</name>
        <dbReference type="ChEBI" id="CHEBI:30413"/>
    </ligand>
    <ligandPart>
        <name>Fe</name>
        <dbReference type="ChEBI" id="CHEBI:18248"/>
    </ligandPart>
</feature>
<keyword evidence="20" id="KW-1185">Reference proteome</keyword>
<feature type="region of interest" description="Disordered" evidence="16">
    <location>
        <begin position="733"/>
        <end position="800"/>
    </location>
</feature>
<dbReference type="GO" id="GO:0005506">
    <property type="term" value="F:iron ion binding"/>
    <property type="evidence" value="ECO:0007669"/>
    <property type="project" value="InterPro"/>
</dbReference>
<dbReference type="Pfam" id="PF00067">
    <property type="entry name" value="p450"/>
    <property type="match status" value="1"/>
</dbReference>
<dbReference type="GO" id="GO:0010181">
    <property type="term" value="F:FMN binding"/>
    <property type="evidence" value="ECO:0007669"/>
    <property type="project" value="InterPro"/>
</dbReference>
<dbReference type="InterPro" id="IPR029039">
    <property type="entry name" value="Flavoprotein-like_sf"/>
</dbReference>
<keyword evidence="7" id="KW-0285">Flavoprotein</keyword>
<comment type="caution">
    <text evidence="19">The sequence shown here is derived from an EMBL/GenBank/DDBJ whole genome shotgun (WGS) entry which is preliminary data.</text>
</comment>
<dbReference type="InterPro" id="IPR001433">
    <property type="entry name" value="OxRdtase_FAD/NAD-bd"/>
</dbReference>
<feature type="compositionally biased region" description="Polar residues" evidence="16">
    <location>
        <begin position="785"/>
        <end position="799"/>
    </location>
</feature>
<dbReference type="SUPFAM" id="SSF63380">
    <property type="entry name" value="Riboflavin synthase domain-like"/>
    <property type="match status" value="1"/>
</dbReference>
<keyword evidence="10" id="KW-0274">FAD</keyword>
<dbReference type="CDD" id="cd11068">
    <property type="entry name" value="CYP120A1"/>
    <property type="match status" value="1"/>
</dbReference>
<dbReference type="Gene3D" id="3.40.50.80">
    <property type="entry name" value="Nucleotide-binding domain of ferredoxin-NADP reductase (FNR) module"/>
    <property type="match status" value="1"/>
</dbReference>
<accession>A0A507EE03</accession>
<evidence type="ECO:0000313" key="20">
    <source>
        <dbReference type="Proteomes" id="UP000318582"/>
    </source>
</evidence>
<reference evidence="19 20" key="1">
    <citation type="journal article" date="2019" name="Sci. Rep.">
        <title>Comparative genomics of chytrid fungi reveal insights into the obligate biotrophic and pathogenic lifestyle of Synchytrium endobioticum.</title>
        <authorList>
            <person name="van de Vossenberg B.T.L.H."/>
            <person name="Warris S."/>
            <person name="Nguyen H.D.T."/>
            <person name="van Gent-Pelzer M.P.E."/>
            <person name="Joly D.L."/>
            <person name="van de Geest H.C."/>
            <person name="Bonants P.J.M."/>
            <person name="Smith D.S."/>
            <person name="Levesque C.A."/>
            <person name="van der Lee T.A.J."/>
        </authorList>
    </citation>
    <scope>NUCLEOTIDE SEQUENCE [LARGE SCALE GENOMIC DNA]</scope>
    <source>
        <strain evidence="19 20">CBS 809.83</strain>
    </source>
</reference>
<dbReference type="GO" id="GO:0050660">
    <property type="term" value="F:flavin adenine dinucleotide binding"/>
    <property type="evidence" value="ECO:0007669"/>
    <property type="project" value="TreeGrafter"/>
</dbReference>